<reference evidence="5" key="1">
    <citation type="submission" date="2020-12" db="UniProtKB">
        <authorList>
            <consortium name="WormBaseParasite"/>
        </authorList>
    </citation>
    <scope>IDENTIFICATION</scope>
    <source>
        <strain evidence="5">MHco3</strain>
    </source>
</reference>
<proteinExistence type="predicted"/>
<feature type="domain" description="Polyprotein allergen nematode" evidence="3">
    <location>
        <begin position="784"/>
        <end position="904"/>
    </location>
</feature>
<feature type="domain" description="Polyprotein allergen nematode" evidence="3">
    <location>
        <begin position="917"/>
        <end position="1037"/>
    </location>
</feature>
<dbReference type="Proteomes" id="UP000025227">
    <property type="component" value="Unplaced"/>
</dbReference>
<feature type="coiled-coil region" evidence="1">
    <location>
        <begin position="470"/>
        <end position="525"/>
    </location>
</feature>
<dbReference type="Pfam" id="PF16469">
    <property type="entry name" value="NPA"/>
    <property type="match status" value="12"/>
</dbReference>
<evidence type="ECO:0000313" key="4">
    <source>
        <dbReference type="Proteomes" id="UP000025227"/>
    </source>
</evidence>
<sequence length="1615" mass="187500">SRSIAEMESTGYLLLLALVAVQANASLFYWDENFQRSSGSKYGEWMTDEQKAEVAQLHGLDLKNRIMDFYRELDDDVRAEWDRYYRKHCVSWIKDVTTEEEIDELKEVETNGNREDLIEKIYSYKTRLTPEVQEKVGIWRDECQRLLRIPSRRRRDLDKNFEEFTSWMTEDQRKTISDLKDSGKSYDELRQKTIEFFEALPAERQETLKNEFKGKCKAFFKKIATAEEMDKMKELHDAGSDDEVRTIIKEVIGRQTGHDKALAVKMEALCADVFSKKTKARRDIDEKIDRRLPWMTTEQKQECYKWMDDVATEEEIAALHKMHETDHEGCKKKVREFIERLPEAKKEDVMKNLPFCEKIWYGEHQHHKHHGHHHRRRHVAVRRRRHLHAIDKFLHWLTPDQKSELEGMEQDGSHFDNVIAKVKEFFGLLPEEKKAELKASFKDQCSAWVKEVATPEEMAEIKKMHETKDHVTLKKKIMELEERLTEEQKHTVEHVRDVCYGVWELQQARRRRDHHEHNIEEGMQKFLTWLTDDQKKKVKATYESGDREAFYKEIMEMYEASSGEVKTKAGEELKAACKHYGKDLLGEDKLAIIKEMKDSGASHEAIAQKVEEIVEEISDPERKAKAKRFTIACKKIYGSVRTRRDHPHPITLEEALHKYLTWLSDDQKAELKSLKESGDKEGIYKKVMEYFEHTSGEKKEKAAEELQAACKHYIKEILGEEKAAKFRAMKESGTHVDEIAKKIEEAIEELTDDTVKTRAKKASAACKRIFGLHHRFRRDHHHEHKLEEALEKYLSWLSDDQKEKVRSIYAEGGRSAVYEKVMEYYDEATGDTKEEATKELKGACKHYIKDLIGEKNGEVIREMKESGASNDAIATKVEEMIEAIADDKKKSQALRASANCKKIYGVARRLKREHHEHKLEEALEKYLTWLNADQTEEVKKLYDSGDKQAMYKKVMEYFDTASGDVKEKATVELKAACRHYVTDSIGEEKAEKLKEMKESGASHEAIAAKVEEFIAAISDEKKKAQAERMAGACKKIYGVARRLKREHHEHNLEEAMEKYLTWLNDDQKEEVKKLYDSGDKHAMYKKVMEIYDSVSGDVKEKATVELKAACRHYIKDSIGEEKAEKIKEMKESGASHEAIAAKIEEFIAAITDEKKKAQAERASVACKKIYGVARRLKREHHEHKLEEAMEKYLTWLDADQKEEVKKLHDSGDKQAMYKKVMEYYDSASGDVKEKATAELKAACRHYVKDSIGEEKAEKLKEMKESGATPEAIAAKVEEFIAAITDEKKKAQAERMAGACKKIYGVARRLKREHHEHKLEEALEKYLTWLNADQKEEVKKLYESGDKQAMYKKVMEYFDTASGDVKEKATVELKAACRHYVTDSIGEENAGKLKEMKESGASHEAIAAKVDEFIAAITDEKKKAQAERASVACKKIYGVARRFRRDHHEHNIEEAMEKYLSWLRDDQKAEVRKIYGTGDRIAVEQKVLQMFENAKGDDKEKASVQLKAACKHYIKEYIGEQNVATIKQMKDSGATNEAMSAKIDEFIAAITEKEKREKAERVAAACKKVYNVKSRMRRDMTDDYDLDSFFENRLRAHRHLAAKRRRHAARVHFLDI</sequence>
<dbReference type="InterPro" id="IPR038289">
    <property type="entry name" value="DVA-1_sf"/>
</dbReference>
<feature type="domain" description="Polyprotein allergen nematode" evidence="3">
    <location>
        <begin position="652"/>
        <end position="770"/>
    </location>
</feature>
<feature type="domain" description="Polyprotein allergen nematode" evidence="3">
    <location>
        <begin position="296"/>
        <end position="360"/>
    </location>
</feature>
<evidence type="ECO:0000259" key="3">
    <source>
        <dbReference type="Pfam" id="PF16469"/>
    </source>
</evidence>
<keyword evidence="4" id="KW-1185">Reference proteome</keyword>
<dbReference type="OMA" id="DFVKWMT"/>
<evidence type="ECO:0000256" key="2">
    <source>
        <dbReference type="SAM" id="SignalP"/>
    </source>
</evidence>
<dbReference type="InterPro" id="IPR032487">
    <property type="entry name" value="ABA-1_nematode"/>
</dbReference>
<feature type="domain" description="Polyprotein allergen nematode" evidence="3">
    <location>
        <begin position="40"/>
        <end position="146"/>
    </location>
</feature>
<feature type="signal peptide" evidence="2">
    <location>
        <begin position="1"/>
        <end position="25"/>
    </location>
</feature>
<organism evidence="4 5">
    <name type="scientific">Haemonchus contortus</name>
    <name type="common">Barber pole worm</name>
    <dbReference type="NCBI Taxonomy" id="6289"/>
    <lineage>
        <taxon>Eukaryota</taxon>
        <taxon>Metazoa</taxon>
        <taxon>Ecdysozoa</taxon>
        <taxon>Nematoda</taxon>
        <taxon>Chromadorea</taxon>
        <taxon>Rhabditida</taxon>
        <taxon>Rhabditina</taxon>
        <taxon>Rhabditomorpha</taxon>
        <taxon>Strongyloidea</taxon>
        <taxon>Trichostrongylidae</taxon>
        <taxon>Haemonchus</taxon>
    </lineage>
</organism>
<feature type="domain" description="Polyprotein allergen nematode" evidence="3">
    <location>
        <begin position="1183"/>
        <end position="1303"/>
    </location>
</feature>
<feature type="domain" description="Polyprotein allergen nematode" evidence="3">
    <location>
        <begin position="1449"/>
        <end position="1569"/>
    </location>
</feature>
<accession>A0A7I4YXI6</accession>
<feature type="domain" description="Polyprotein allergen nematode" evidence="3">
    <location>
        <begin position="154"/>
        <end position="274"/>
    </location>
</feature>
<keyword evidence="1" id="KW-0175">Coiled coil</keyword>
<feature type="domain" description="Polyprotein allergen nematode" evidence="3">
    <location>
        <begin position="1316"/>
        <end position="1436"/>
    </location>
</feature>
<feature type="domain" description="Polyprotein allergen nematode" evidence="3">
    <location>
        <begin position="383"/>
        <end position="503"/>
    </location>
</feature>
<evidence type="ECO:0000313" key="5">
    <source>
        <dbReference type="WBParaSite" id="HCON_00160690-00001"/>
    </source>
</evidence>
<feature type="domain" description="Polyprotein allergen nematode" evidence="3">
    <location>
        <begin position="1050"/>
        <end position="1170"/>
    </location>
</feature>
<feature type="domain" description="Polyprotein allergen nematode" evidence="3">
    <location>
        <begin position="517"/>
        <end position="637"/>
    </location>
</feature>
<evidence type="ECO:0000256" key="1">
    <source>
        <dbReference type="SAM" id="Coils"/>
    </source>
</evidence>
<feature type="chain" id="PRO_5029826510" evidence="2">
    <location>
        <begin position="26"/>
        <end position="1615"/>
    </location>
</feature>
<name>A0A7I4YXI6_HAECO</name>
<keyword evidence="2" id="KW-0732">Signal</keyword>
<dbReference type="WBParaSite" id="HCON_00160690-00001">
    <property type="protein sequence ID" value="HCON_00160690-00001"/>
    <property type="gene ID" value="HCON_00160690"/>
</dbReference>
<dbReference type="OrthoDB" id="5823468at2759"/>
<dbReference type="Gene3D" id="1.10.533.30">
    <property type="entry name" value="Nematode polyprotein allergen ABA-1"/>
    <property type="match status" value="12"/>
</dbReference>
<protein>
    <submittedName>
        <fullName evidence="5">WW domain-containing protein</fullName>
    </submittedName>
</protein>